<dbReference type="PANTHER" id="PTHR23211">
    <property type="entry name" value="TRANS-GOLGI NETWORK INTEGRAL MEMBRANE PROTEIN TGN38"/>
    <property type="match status" value="1"/>
</dbReference>
<feature type="compositionally biased region" description="Basic and acidic residues" evidence="1">
    <location>
        <begin position="247"/>
        <end position="256"/>
    </location>
</feature>
<evidence type="ECO:0000256" key="1">
    <source>
        <dbReference type="SAM" id="MobiDB-lite"/>
    </source>
</evidence>
<keyword evidence="4" id="KW-1185">Reference proteome</keyword>
<evidence type="ECO:0000256" key="2">
    <source>
        <dbReference type="SAM" id="Phobius"/>
    </source>
</evidence>
<keyword evidence="2" id="KW-1133">Transmembrane helix</keyword>
<feature type="compositionally biased region" description="Gly residues" evidence="1">
    <location>
        <begin position="151"/>
        <end position="163"/>
    </location>
</feature>
<dbReference type="GO" id="GO:0005802">
    <property type="term" value="C:trans-Golgi network"/>
    <property type="evidence" value="ECO:0007669"/>
    <property type="project" value="TreeGrafter"/>
</dbReference>
<evidence type="ECO:0000313" key="4">
    <source>
        <dbReference type="Proteomes" id="UP001230051"/>
    </source>
</evidence>
<proteinExistence type="predicted"/>
<dbReference type="EMBL" id="JAGXEW010000037">
    <property type="protein sequence ID" value="KAK1154238.1"/>
    <property type="molecule type" value="Genomic_DNA"/>
</dbReference>
<comment type="caution">
    <text evidence="3">The sequence shown here is derived from an EMBL/GenBank/DDBJ whole genome shotgun (WGS) entry which is preliminary data.</text>
</comment>
<feature type="compositionally biased region" description="Gly residues" evidence="1">
    <location>
        <begin position="116"/>
        <end position="143"/>
    </location>
</feature>
<dbReference type="Pfam" id="PF17818">
    <property type="entry name" value="KCT2"/>
    <property type="match status" value="1"/>
</dbReference>
<organism evidence="3 4">
    <name type="scientific">Acipenser oxyrinchus oxyrinchus</name>
    <dbReference type="NCBI Taxonomy" id="40147"/>
    <lineage>
        <taxon>Eukaryota</taxon>
        <taxon>Metazoa</taxon>
        <taxon>Chordata</taxon>
        <taxon>Craniata</taxon>
        <taxon>Vertebrata</taxon>
        <taxon>Euteleostomi</taxon>
        <taxon>Actinopterygii</taxon>
        <taxon>Chondrostei</taxon>
        <taxon>Acipenseriformes</taxon>
        <taxon>Acipenseridae</taxon>
        <taxon>Acipenser</taxon>
    </lineage>
</organism>
<keyword evidence="2" id="KW-0812">Transmembrane</keyword>
<feature type="region of interest" description="Disordered" evidence="1">
    <location>
        <begin position="1"/>
        <end position="33"/>
    </location>
</feature>
<protein>
    <submittedName>
        <fullName evidence="3">Collagen alpha-1(I) chain</fullName>
    </submittedName>
</protein>
<dbReference type="GO" id="GO:0030140">
    <property type="term" value="C:trans-Golgi network transport vesicle"/>
    <property type="evidence" value="ECO:0007669"/>
    <property type="project" value="TreeGrafter"/>
</dbReference>
<gene>
    <name evidence="3" type="primary">TGOLN2</name>
    <name evidence="3" type="ORF">AOXY_G29047</name>
</gene>
<feature type="transmembrane region" description="Helical" evidence="2">
    <location>
        <begin position="275"/>
        <end position="293"/>
    </location>
</feature>
<sequence length="327" mass="33346">MDPERSRKERKAAQSEGLPNAQQERERRSQQKTAMQATVLLIAAAALWCAQGIPLNNTKGENAASPDQADSRKGAPDETDPGTDTVEAKKGGGGAAAPASSSSLKTGNQKPDKPGPEGGKPGPEGGKPGPEGGKPGPEGGKPGPEGDKPGPEGGKSGPEGGKSGPEEGKPGPKGGKPGTEGGKPGPEGGKPGPEGGKPGPEGGKPSPNVVQLKKIQTLAKAISSPTTSKPTPKPHEGEGELPVGEGPGDRELEKKPQAPGLGPVAPSDDTESSHFFAYLVTAAVLVAVLYVGYHNKRKIIAFVLEGRRSQGARRPKSTDYQRLDQKL</sequence>
<reference evidence="3" key="1">
    <citation type="submission" date="2022-02" db="EMBL/GenBank/DDBJ databases">
        <title>Atlantic sturgeon de novo genome assembly.</title>
        <authorList>
            <person name="Stock M."/>
            <person name="Klopp C."/>
            <person name="Guiguen Y."/>
            <person name="Cabau C."/>
            <person name="Parinello H."/>
            <person name="Santidrian Yebra-Pimentel E."/>
            <person name="Kuhl H."/>
            <person name="Dirks R.P."/>
            <person name="Guessner J."/>
            <person name="Wuertz S."/>
            <person name="Du K."/>
            <person name="Schartl M."/>
        </authorList>
    </citation>
    <scope>NUCLEOTIDE SEQUENCE</scope>
    <source>
        <strain evidence="3">STURGEONOMICS-FGT-2020</strain>
        <tissue evidence="3">Whole blood</tissue>
    </source>
</reference>
<feature type="region of interest" description="Disordered" evidence="1">
    <location>
        <begin position="55"/>
        <end position="269"/>
    </location>
</feature>
<dbReference type="GO" id="GO:0005768">
    <property type="term" value="C:endosome"/>
    <property type="evidence" value="ECO:0007669"/>
    <property type="project" value="TreeGrafter"/>
</dbReference>
<feature type="compositionally biased region" description="Basic and acidic residues" evidence="1">
    <location>
        <begin position="1"/>
        <end position="13"/>
    </location>
</feature>
<accession>A0AAD8CMD5</accession>
<dbReference type="AlphaFoldDB" id="A0AAD8CMD5"/>
<feature type="compositionally biased region" description="Gly residues" evidence="1">
    <location>
        <begin position="171"/>
        <end position="202"/>
    </location>
</feature>
<keyword evidence="3" id="KW-0176">Collagen</keyword>
<dbReference type="Proteomes" id="UP001230051">
    <property type="component" value="Unassembled WGS sequence"/>
</dbReference>
<dbReference type="PANTHER" id="PTHR23211:SF0">
    <property type="entry name" value="TRANS-GOLGI NETWORK INTEGRAL MEMBRANE PROTEIN 2"/>
    <property type="match status" value="1"/>
</dbReference>
<dbReference type="GO" id="GO:0005581">
    <property type="term" value="C:collagen trimer"/>
    <property type="evidence" value="ECO:0007669"/>
    <property type="project" value="UniProtKB-KW"/>
</dbReference>
<name>A0AAD8CMD5_ACIOX</name>
<keyword evidence="2" id="KW-0472">Membrane</keyword>
<evidence type="ECO:0000313" key="3">
    <source>
        <dbReference type="EMBL" id="KAK1154238.1"/>
    </source>
</evidence>